<gene>
    <name evidence="2" type="ORF">OV079_16865</name>
</gene>
<dbReference type="RefSeq" id="WP_267769787.1">
    <property type="nucleotide sequence ID" value="NZ_JAPNKE010000002.1"/>
</dbReference>
<name>A0A9X3IWC4_9BACT</name>
<proteinExistence type="predicted"/>
<feature type="region of interest" description="Disordered" evidence="1">
    <location>
        <begin position="304"/>
        <end position="323"/>
    </location>
</feature>
<protein>
    <submittedName>
        <fullName evidence="2">Uncharacterized protein</fullName>
    </submittedName>
</protein>
<evidence type="ECO:0000313" key="3">
    <source>
        <dbReference type="Proteomes" id="UP001150924"/>
    </source>
</evidence>
<reference evidence="2" key="1">
    <citation type="submission" date="2022-11" db="EMBL/GenBank/DDBJ databases">
        <title>Minimal conservation of predation-associated metabolite biosynthetic gene clusters underscores biosynthetic potential of Myxococcota including descriptions for ten novel species: Archangium lansinium sp. nov., Myxococcus landrumus sp. nov., Nannocystis bai.</title>
        <authorList>
            <person name="Ahearne A."/>
            <person name="Stevens C."/>
            <person name="Phillips K."/>
        </authorList>
    </citation>
    <scope>NUCLEOTIDE SEQUENCE</scope>
    <source>
        <strain evidence="2">Na p29</strain>
    </source>
</reference>
<evidence type="ECO:0000313" key="2">
    <source>
        <dbReference type="EMBL" id="MCY1007197.1"/>
    </source>
</evidence>
<dbReference type="AlphaFoldDB" id="A0A9X3IWC4"/>
<comment type="caution">
    <text evidence="2">The sequence shown here is derived from an EMBL/GenBank/DDBJ whole genome shotgun (WGS) entry which is preliminary data.</text>
</comment>
<accession>A0A9X3IWC4</accession>
<sequence>MAGHDREAEGELLFGRGRVLALQGVAHGGLLGGGEHRVGGQGGGGQGGPLGAGLGRSACLLGHGLGAMPRRTWLVGHVLRALRRSAWLFGHAREREAGQRQAVGAQARLGGQLGGLAEGGDRVAGLAVAEADAAELEVAPHEVGGAAQQLAQLLGRAAQLAGAAQRLGQAEAGQRGVGVEVEVAPQHPALGRGAELAVVAEQVGLVLAVLVEQDRELAEEGQDHAVDRGGARQALAVLLDEDDVGALGVRVGGEDEEVAPALADDAVTRVQPAVGGGGLGGPGVLGQRVDPRLAAAEVDAVVGGPQQGDVGREAGGGEGPRVGRSSGVVKALGGVAQAVLDAVEVVQDAPALLAHGGAS</sequence>
<organism evidence="2 3">
    <name type="scientific">Nannocystis pusilla</name>
    <dbReference type="NCBI Taxonomy" id="889268"/>
    <lineage>
        <taxon>Bacteria</taxon>
        <taxon>Pseudomonadati</taxon>
        <taxon>Myxococcota</taxon>
        <taxon>Polyangia</taxon>
        <taxon>Nannocystales</taxon>
        <taxon>Nannocystaceae</taxon>
        <taxon>Nannocystis</taxon>
    </lineage>
</organism>
<dbReference type="Proteomes" id="UP001150924">
    <property type="component" value="Unassembled WGS sequence"/>
</dbReference>
<evidence type="ECO:0000256" key="1">
    <source>
        <dbReference type="SAM" id="MobiDB-lite"/>
    </source>
</evidence>
<keyword evidence="3" id="KW-1185">Reference proteome</keyword>
<dbReference type="EMBL" id="JAPNKE010000002">
    <property type="protein sequence ID" value="MCY1007197.1"/>
    <property type="molecule type" value="Genomic_DNA"/>
</dbReference>